<dbReference type="RefSeq" id="WP_376980019.1">
    <property type="nucleotide sequence ID" value="NZ_JBHLSV010000009.1"/>
</dbReference>
<reference evidence="4 5" key="1">
    <citation type="submission" date="2024-09" db="EMBL/GenBank/DDBJ databases">
        <authorList>
            <person name="Sun Q."/>
            <person name="Mori K."/>
        </authorList>
    </citation>
    <scope>NUCLEOTIDE SEQUENCE [LARGE SCALE GENOMIC DNA]</scope>
    <source>
        <strain evidence="4 5">CICC 10874</strain>
    </source>
</reference>
<name>A0ABV6RCG6_9MICO</name>
<keyword evidence="2" id="KW-0812">Transmembrane</keyword>
<feature type="transmembrane region" description="Helical" evidence="2">
    <location>
        <begin position="102"/>
        <end position="121"/>
    </location>
</feature>
<dbReference type="PANTHER" id="PTHR34473">
    <property type="entry name" value="UPF0699 TRANSMEMBRANE PROTEIN YDBS"/>
    <property type="match status" value="1"/>
</dbReference>
<keyword evidence="2" id="KW-0472">Membrane</keyword>
<sequence>MSISGHDPAAPVTSSAEPSPARPDPATPDPARPDPAGPRSAPAGLSPEAYAAVNRDRLGISGLRPVSPDLVRARLLAGIVGDVIGLLLIAGCIVLWLLLDWWWMIFPAVLVLVLVLQAVLLTPRRVRAIGYLDREEDLVVASGIMFRSLETVAFGRVQSVEVHEGPIERSLGLASLSVSTAAGEADVSLPGLPREEAERLRELLTRRGVELMAAL</sequence>
<comment type="caution">
    <text evidence="4">The sequence shown here is derived from an EMBL/GenBank/DDBJ whole genome shotgun (WGS) entry which is preliminary data.</text>
</comment>
<evidence type="ECO:0000313" key="4">
    <source>
        <dbReference type="EMBL" id="MFC0674082.1"/>
    </source>
</evidence>
<evidence type="ECO:0000259" key="3">
    <source>
        <dbReference type="Pfam" id="PF03703"/>
    </source>
</evidence>
<proteinExistence type="predicted"/>
<dbReference type="Proteomes" id="UP001589793">
    <property type="component" value="Unassembled WGS sequence"/>
</dbReference>
<feature type="compositionally biased region" description="Pro residues" evidence="1">
    <location>
        <begin position="20"/>
        <end position="36"/>
    </location>
</feature>
<feature type="region of interest" description="Disordered" evidence="1">
    <location>
        <begin position="1"/>
        <end position="45"/>
    </location>
</feature>
<gene>
    <name evidence="4" type="ORF">ACFFF6_08960</name>
</gene>
<keyword evidence="2" id="KW-1133">Transmembrane helix</keyword>
<evidence type="ECO:0000256" key="1">
    <source>
        <dbReference type="SAM" id="MobiDB-lite"/>
    </source>
</evidence>
<feature type="domain" description="YdbS-like PH" evidence="3">
    <location>
        <begin position="127"/>
        <end position="204"/>
    </location>
</feature>
<dbReference type="PANTHER" id="PTHR34473:SF3">
    <property type="entry name" value="TRANSMEMBRANE PROTEIN-RELATED"/>
    <property type="match status" value="1"/>
</dbReference>
<evidence type="ECO:0000313" key="5">
    <source>
        <dbReference type="Proteomes" id="UP001589793"/>
    </source>
</evidence>
<protein>
    <submittedName>
        <fullName evidence="4">PH domain-containing protein</fullName>
    </submittedName>
</protein>
<keyword evidence="5" id="KW-1185">Reference proteome</keyword>
<feature type="transmembrane region" description="Helical" evidence="2">
    <location>
        <begin position="75"/>
        <end position="96"/>
    </location>
</feature>
<organism evidence="4 5">
    <name type="scientific">Brachybacterium hainanense</name>
    <dbReference type="NCBI Taxonomy" id="1541174"/>
    <lineage>
        <taxon>Bacteria</taxon>
        <taxon>Bacillati</taxon>
        <taxon>Actinomycetota</taxon>
        <taxon>Actinomycetes</taxon>
        <taxon>Micrococcales</taxon>
        <taxon>Dermabacteraceae</taxon>
        <taxon>Brachybacterium</taxon>
    </lineage>
</organism>
<dbReference type="EMBL" id="JBHLSV010000009">
    <property type="protein sequence ID" value="MFC0674082.1"/>
    <property type="molecule type" value="Genomic_DNA"/>
</dbReference>
<accession>A0ABV6RCG6</accession>
<evidence type="ECO:0000256" key="2">
    <source>
        <dbReference type="SAM" id="Phobius"/>
    </source>
</evidence>
<dbReference type="InterPro" id="IPR005182">
    <property type="entry name" value="YdbS-like_PH"/>
</dbReference>
<dbReference type="Pfam" id="PF03703">
    <property type="entry name" value="bPH_2"/>
    <property type="match status" value="1"/>
</dbReference>